<dbReference type="SUPFAM" id="SSF55874">
    <property type="entry name" value="ATPase domain of HSP90 chaperone/DNA topoisomerase II/histidine kinase"/>
    <property type="match status" value="1"/>
</dbReference>
<dbReference type="RefSeq" id="WP_160376738.1">
    <property type="nucleotide sequence ID" value="NZ_WSTB01000020.1"/>
</dbReference>
<accession>A0A6I4P173</accession>
<protein>
    <submittedName>
        <fullName evidence="8">Tetratricopeptide repeat protein</fullName>
    </submittedName>
</protein>
<keyword evidence="4" id="KW-0802">TPR repeat</keyword>
<evidence type="ECO:0000313" key="8">
    <source>
        <dbReference type="EMBL" id="MWB96854.1"/>
    </source>
</evidence>
<dbReference type="Proteomes" id="UP000471501">
    <property type="component" value="Unassembled WGS sequence"/>
</dbReference>
<reference evidence="8 9" key="1">
    <citation type="submission" date="2019-12" db="EMBL/GenBank/DDBJ databases">
        <authorList>
            <person name="Kim Y.S."/>
        </authorList>
    </citation>
    <scope>NUCLEOTIDE SEQUENCE [LARGE SCALE GENOMIC DNA]</scope>
    <source>
        <strain evidence="8 9">GA093</strain>
    </source>
</reference>
<dbReference type="PANTHER" id="PTHR24421:SF60">
    <property type="entry name" value="SENSOR HISTIDINE KINASE COMP"/>
    <property type="match status" value="1"/>
</dbReference>
<keyword evidence="2" id="KW-0418">Kinase</keyword>
<dbReference type="SUPFAM" id="SSF48452">
    <property type="entry name" value="TPR-like"/>
    <property type="match status" value="1"/>
</dbReference>
<feature type="transmembrane region" description="Helical" evidence="6">
    <location>
        <begin position="350"/>
        <end position="370"/>
    </location>
</feature>
<comment type="caution">
    <text evidence="8">The sequence shown here is derived from an EMBL/GenBank/DDBJ whole genome shotgun (WGS) entry which is preliminary data.</text>
</comment>
<keyword evidence="6" id="KW-1133">Transmembrane helix</keyword>
<evidence type="ECO:0000256" key="2">
    <source>
        <dbReference type="ARBA" id="ARBA00022777"/>
    </source>
</evidence>
<dbReference type="AlphaFoldDB" id="A0A6I4P173"/>
<proteinExistence type="predicted"/>
<keyword evidence="9" id="KW-1185">Reference proteome</keyword>
<gene>
    <name evidence="8" type="ORF">GON26_21040</name>
</gene>
<keyword evidence="5" id="KW-0175">Coiled coil</keyword>
<evidence type="ECO:0000256" key="5">
    <source>
        <dbReference type="SAM" id="Coils"/>
    </source>
</evidence>
<dbReference type="PROSITE" id="PS50005">
    <property type="entry name" value="TPR"/>
    <property type="match status" value="1"/>
</dbReference>
<dbReference type="Gene3D" id="1.25.40.10">
    <property type="entry name" value="Tetratricopeptide repeat domain"/>
    <property type="match status" value="2"/>
</dbReference>
<feature type="repeat" description="TPR" evidence="4">
    <location>
        <begin position="119"/>
        <end position="152"/>
    </location>
</feature>
<feature type="domain" description="Histidine kinase/HSP90-like ATPase" evidence="7">
    <location>
        <begin position="485"/>
        <end position="570"/>
    </location>
</feature>
<dbReference type="EMBL" id="WSTB01000020">
    <property type="protein sequence ID" value="MWB96854.1"/>
    <property type="molecule type" value="Genomic_DNA"/>
</dbReference>
<evidence type="ECO:0000256" key="3">
    <source>
        <dbReference type="ARBA" id="ARBA00023012"/>
    </source>
</evidence>
<dbReference type="InterPro" id="IPR003594">
    <property type="entry name" value="HATPase_dom"/>
</dbReference>
<keyword evidence="6" id="KW-0472">Membrane</keyword>
<evidence type="ECO:0000259" key="7">
    <source>
        <dbReference type="Pfam" id="PF02518"/>
    </source>
</evidence>
<feature type="coiled-coil region" evidence="5">
    <location>
        <begin position="319"/>
        <end position="353"/>
    </location>
</feature>
<keyword evidence="1" id="KW-0808">Transferase</keyword>
<name>A0A6I4P173_9FLAO</name>
<organism evidence="8 9">
    <name type="scientific">Flavobacterium hydrocarbonoxydans</name>
    <dbReference type="NCBI Taxonomy" id="2683249"/>
    <lineage>
        <taxon>Bacteria</taxon>
        <taxon>Pseudomonadati</taxon>
        <taxon>Bacteroidota</taxon>
        <taxon>Flavobacteriia</taxon>
        <taxon>Flavobacteriales</taxon>
        <taxon>Flavobacteriaceae</taxon>
        <taxon>Flavobacterium</taxon>
    </lineage>
</organism>
<dbReference type="InterPro" id="IPR011990">
    <property type="entry name" value="TPR-like_helical_dom_sf"/>
</dbReference>
<dbReference type="InterPro" id="IPR036890">
    <property type="entry name" value="HATPase_C_sf"/>
</dbReference>
<dbReference type="Gene3D" id="3.30.565.10">
    <property type="entry name" value="Histidine kinase-like ATPase, C-terminal domain"/>
    <property type="match status" value="1"/>
</dbReference>
<evidence type="ECO:0000313" key="9">
    <source>
        <dbReference type="Proteomes" id="UP000471501"/>
    </source>
</evidence>
<dbReference type="Pfam" id="PF02518">
    <property type="entry name" value="HATPase_c"/>
    <property type="match status" value="1"/>
</dbReference>
<evidence type="ECO:0000256" key="4">
    <source>
        <dbReference type="PROSITE-ProRule" id="PRU00339"/>
    </source>
</evidence>
<dbReference type="SMART" id="SM00028">
    <property type="entry name" value="TPR"/>
    <property type="match status" value="4"/>
</dbReference>
<keyword evidence="3" id="KW-0902">Two-component regulatory system</keyword>
<dbReference type="Pfam" id="PF13424">
    <property type="entry name" value="TPR_12"/>
    <property type="match status" value="1"/>
</dbReference>
<dbReference type="InterPro" id="IPR050482">
    <property type="entry name" value="Sensor_HK_TwoCompSys"/>
</dbReference>
<dbReference type="GO" id="GO:0016301">
    <property type="term" value="F:kinase activity"/>
    <property type="evidence" value="ECO:0007669"/>
    <property type="project" value="UniProtKB-KW"/>
</dbReference>
<keyword evidence="6" id="KW-0812">Transmembrane</keyword>
<dbReference type="CDD" id="cd16917">
    <property type="entry name" value="HATPase_UhpB-NarQ-NarX-like"/>
    <property type="match status" value="1"/>
</dbReference>
<sequence>MISKRIHFPIFIIVLILSLIMHSCQKKRILSKDKSTTKKYNAFLDEAEKQFNNQVYDSAFYYYNKSKLICEPYENEKIIYSLLKMAAIQQIQNDYSGSETSATEAISFFNDSIKAYYKSAIYNTLAINYQNLTDYTNAIYYYNQAYLLAENDLQKAIIKNNIAVSYMEKNDYQQALTILSSLIQNKEILDNPENKARVLDNIGYCYHKLAKDKALDYLSQSLEIRKKEDNNFGMTTSYIHFSEFYSDSNSELAKQYANLAYEKATQVNSIDDRLVSLSLLIKNTTGSGLQKTAQLYLKLNDSITKSRQIAKNQFAKIKYDSKKDREENLLLKAQTAENELQIEKEQNRNLVLSLVVILVLLALLFLYYYLTTKGKREKSKAVYDSETRISKKLHDELANDVYHTMAFAETKNLALQDNKELLLNSLETIYVQTRNISRENSNIDTGENFETNFKNMISSYQGNSTNVIIKDNHEINWMEIQTEKKIALYRVVQELMVNMKKHSRSSIVIIGFETTEKQIAITYSDNGIGFDDVKLKNGLQNAENRILAIKGKLTFESEPNKGMKVKILFPK</sequence>
<evidence type="ECO:0000256" key="1">
    <source>
        <dbReference type="ARBA" id="ARBA00022679"/>
    </source>
</evidence>
<evidence type="ECO:0000256" key="6">
    <source>
        <dbReference type="SAM" id="Phobius"/>
    </source>
</evidence>
<dbReference type="InterPro" id="IPR019734">
    <property type="entry name" value="TPR_rpt"/>
</dbReference>
<dbReference type="GO" id="GO:0000160">
    <property type="term" value="P:phosphorelay signal transduction system"/>
    <property type="evidence" value="ECO:0007669"/>
    <property type="project" value="UniProtKB-KW"/>
</dbReference>
<dbReference type="PANTHER" id="PTHR24421">
    <property type="entry name" value="NITRATE/NITRITE SENSOR PROTEIN NARX-RELATED"/>
    <property type="match status" value="1"/>
</dbReference>